<keyword evidence="5" id="KW-1185">Reference proteome</keyword>
<dbReference type="NCBIfam" id="TIGR02595">
    <property type="entry name" value="PEP_CTERM"/>
    <property type="match status" value="1"/>
</dbReference>
<dbReference type="Pfam" id="PF07589">
    <property type="entry name" value="PEP-CTERM"/>
    <property type="match status" value="1"/>
</dbReference>
<dbReference type="AlphaFoldDB" id="A0A4U8YST1"/>
<accession>A0A4U8YST1</accession>
<evidence type="ECO:0000256" key="2">
    <source>
        <dbReference type="SAM" id="SignalP"/>
    </source>
</evidence>
<gene>
    <name evidence="4" type="ORF">MSL71_20000</name>
</gene>
<feature type="chain" id="PRO_5020642526" evidence="2">
    <location>
        <begin position="25"/>
        <end position="239"/>
    </location>
</feature>
<protein>
    <submittedName>
        <fullName evidence="4">Pep-cterm protein-sorting domain</fullName>
    </submittedName>
</protein>
<dbReference type="Proteomes" id="UP000507962">
    <property type="component" value="Unassembled WGS sequence"/>
</dbReference>
<dbReference type="InterPro" id="IPR013424">
    <property type="entry name" value="Ice-binding_C"/>
</dbReference>
<proteinExistence type="predicted"/>
<keyword evidence="1" id="KW-0812">Transmembrane</keyword>
<evidence type="ECO:0000313" key="4">
    <source>
        <dbReference type="EMBL" id="VFQ44353.1"/>
    </source>
</evidence>
<sequence>MKNQLKTWVYTFLATFLVAGSVYAVPMENTPGYSWTDAPYWSLTDYTTGQDGESTFIMTVKNSGYHADFGLFAVDNISTDTPTITEKFQLFSKSDAVGSEAQAFFKKVGMDWYINTENDFDALGEPGGAVKFDKTFGFYFSVYTDESSPDADYDFYTKSELNSPDSEKGVDHIAIEFKDPNLARIYLDDQIGAGPGGGWDDMAIMAIDIHPVPEPASLALLGLGLIGLAGLGRRKYTKK</sequence>
<feature type="transmembrane region" description="Helical" evidence="1">
    <location>
        <begin position="215"/>
        <end position="232"/>
    </location>
</feature>
<keyword evidence="1" id="KW-1133">Transmembrane helix</keyword>
<keyword evidence="2" id="KW-0732">Signal</keyword>
<dbReference type="EMBL" id="CAADHO010000003">
    <property type="protein sequence ID" value="VFQ44353.1"/>
    <property type="molecule type" value="Genomic_DNA"/>
</dbReference>
<dbReference type="RefSeq" id="WP_180139682.1">
    <property type="nucleotide sequence ID" value="NZ_CAADHO010000003.1"/>
</dbReference>
<organism evidence="4 5">
    <name type="scientific">Desulfoluna butyratoxydans</name>
    <dbReference type="NCBI Taxonomy" id="231438"/>
    <lineage>
        <taxon>Bacteria</taxon>
        <taxon>Pseudomonadati</taxon>
        <taxon>Thermodesulfobacteriota</taxon>
        <taxon>Desulfobacteria</taxon>
        <taxon>Desulfobacterales</taxon>
        <taxon>Desulfolunaceae</taxon>
        <taxon>Desulfoluna</taxon>
    </lineage>
</organism>
<feature type="signal peptide" evidence="2">
    <location>
        <begin position="1"/>
        <end position="24"/>
    </location>
</feature>
<evidence type="ECO:0000259" key="3">
    <source>
        <dbReference type="Pfam" id="PF07589"/>
    </source>
</evidence>
<feature type="domain" description="Ice-binding protein C-terminal" evidence="3">
    <location>
        <begin position="211"/>
        <end position="234"/>
    </location>
</feature>
<keyword evidence="1" id="KW-0472">Membrane</keyword>
<name>A0A4U8YST1_9BACT</name>
<reference evidence="4 5" key="1">
    <citation type="submission" date="2019-03" db="EMBL/GenBank/DDBJ databases">
        <authorList>
            <person name="Nijsse B."/>
        </authorList>
    </citation>
    <scope>NUCLEOTIDE SEQUENCE [LARGE SCALE GENOMIC DNA]</scope>
    <source>
        <strain evidence="4">Desulfoluna butyratoxydans MSL71</strain>
    </source>
</reference>
<evidence type="ECO:0000256" key="1">
    <source>
        <dbReference type="SAM" id="Phobius"/>
    </source>
</evidence>
<evidence type="ECO:0000313" key="5">
    <source>
        <dbReference type="Proteomes" id="UP000507962"/>
    </source>
</evidence>